<dbReference type="EC" id="4.4.1.5" evidence="4"/>
<dbReference type="EMBL" id="AP014545">
    <property type="protein sequence ID" value="BBB26947.1"/>
    <property type="molecule type" value="Genomic_DNA"/>
</dbReference>
<feature type="active site" description="Proton donor/acceptor" evidence="14">
    <location>
        <position position="129"/>
    </location>
</feature>
<evidence type="ECO:0000256" key="14">
    <source>
        <dbReference type="PIRSR" id="PIRSR604361-1"/>
    </source>
</evidence>
<evidence type="ECO:0000256" key="12">
    <source>
        <dbReference type="ARBA" id="ARBA00033298"/>
    </source>
</evidence>
<dbReference type="InterPro" id="IPR018146">
    <property type="entry name" value="Glyoxalase_1_CS"/>
</dbReference>
<accession>A0A7R6PBH1</accession>
<evidence type="ECO:0000256" key="10">
    <source>
        <dbReference type="ARBA" id="ARBA00030892"/>
    </source>
</evidence>
<keyword evidence="5" id="KW-0533">Nickel</keyword>
<comment type="cofactor">
    <cofactor evidence="15">
        <name>Zn(2+)</name>
        <dbReference type="ChEBI" id="CHEBI:29105"/>
    </cofactor>
    <text evidence="15">Binds 1 zinc ion per subunit. In the homodimer, two zinc ions are bound between subunits.</text>
</comment>
<comment type="similarity">
    <text evidence="3">Belongs to the glyoxalase I family.</text>
</comment>
<reference evidence="17 18" key="1">
    <citation type="journal article" date="2008" name="Int. J. Syst. Evol. Microbiol.">
        <title>Amphritea japonica sp. nov. and Amphritea balenae sp. nov., isolated from the sediment adjacent to sperm whale carcasses off Kagoshima, Japan.</title>
        <authorList>
            <person name="Miyazaki M."/>
            <person name="Nogi Y."/>
            <person name="Fujiwara Y."/>
            <person name="Kawato M."/>
            <person name="Nagahama T."/>
            <person name="Kubokawa K."/>
            <person name="Horikoshi K."/>
        </authorList>
    </citation>
    <scope>NUCLEOTIDE SEQUENCE [LARGE SCALE GENOMIC DNA]</scope>
    <source>
        <strain evidence="17 18">ATCC BAA-1530</strain>
    </source>
</reference>
<evidence type="ECO:0000256" key="13">
    <source>
        <dbReference type="ARBA" id="ARBA00048273"/>
    </source>
</evidence>
<dbReference type="GO" id="GO:0005737">
    <property type="term" value="C:cytoplasm"/>
    <property type="evidence" value="ECO:0007669"/>
    <property type="project" value="TreeGrafter"/>
</dbReference>
<feature type="binding site" evidence="15">
    <location>
        <position position="81"/>
    </location>
    <ligand>
        <name>Zn(2+)</name>
        <dbReference type="ChEBI" id="CHEBI:29105"/>
        <note>ligand shared between dimeric partners</note>
    </ligand>
</feature>
<dbReference type="PANTHER" id="PTHR46036">
    <property type="entry name" value="LACTOYLGLUTATHIONE LYASE"/>
    <property type="match status" value="1"/>
</dbReference>
<evidence type="ECO:0000313" key="18">
    <source>
        <dbReference type="Proteomes" id="UP000595663"/>
    </source>
</evidence>
<dbReference type="GO" id="GO:0019243">
    <property type="term" value="P:methylglyoxal catabolic process to D-lactate via S-lactoyl-glutathione"/>
    <property type="evidence" value="ECO:0007669"/>
    <property type="project" value="TreeGrafter"/>
</dbReference>
<keyword evidence="15" id="KW-0862">Zinc</keyword>
<evidence type="ECO:0000256" key="5">
    <source>
        <dbReference type="ARBA" id="ARBA00022596"/>
    </source>
</evidence>
<feature type="binding site" evidence="15">
    <location>
        <position position="62"/>
    </location>
    <ligand>
        <name>Zn(2+)</name>
        <dbReference type="ChEBI" id="CHEBI:29105"/>
        <note>ligand shared between dimeric partners</note>
    </ligand>
</feature>
<dbReference type="AlphaFoldDB" id="A0A7R6PBH1"/>
<evidence type="ECO:0000256" key="2">
    <source>
        <dbReference type="ARBA" id="ARBA00005008"/>
    </source>
</evidence>
<evidence type="ECO:0000256" key="7">
    <source>
        <dbReference type="ARBA" id="ARBA00023239"/>
    </source>
</evidence>
<gene>
    <name evidence="17" type="ORF">AMJAP_2357</name>
</gene>
<protein>
    <recommendedName>
        <fullName evidence="4">lactoylglutathione lyase</fullName>
        <ecNumber evidence="4">4.4.1.5</ecNumber>
    </recommendedName>
    <alternativeName>
        <fullName evidence="10">Aldoketomutase</fullName>
    </alternativeName>
    <alternativeName>
        <fullName evidence="9">Glyoxalase I</fullName>
    </alternativeName>
    <alternativeName>
        <fullName evidence="8">Ketone-aldehyde mutase</fullName>
    </alternativeName>
    <alternativeName>
        <fullName evidence="11">Methylglyoxalase</fullName>
    </alternativeName>
    <alternativeName>
        <fullName evidence="12">S-D-lactoylglutathione methylglyoxal lyase</fullName>
    </alternativeName>
</protein>
<evidence type="ECO:0000256" key="4">
    <source>
        <dbReference type="ARBA" id="ARBA00012081"/>
    </source>
</evidence>
<proteinExistence type="inferred from homology"/>
<comment type="cofactor">
    <cofactor evidence="1">
        <name>Ni(2+)</name>
        <dbReference type="ChEBI" id="CHEBI:49786"/>
    </cofactor>
</comment>
<dbReference type="Proteomes" id="UP000595663">
    <property type="component" value="Chromosome"/>
</dbReference>
<dbReference type="InterPro" id="IPR037523">
    <property type="entry name" value="VOC_core"/>
</dbReference>
<dbReference type="GO" id="GO:0004462">
    <property type="term" value="F:lactoylglutathione lyase activity"/>
    <property type="evidence" value="ECO:0007669"/>
    <property type="project" value="UniProtKB-EC"/>
</dbReference>
<evidence type="ECO:0000256" key="15">
    <source>
        <dbReference type="PIRSR" id="PIRSR604361-3"/>
    </source>
</evidence>
<dbReference type="UniPathway" id="UPA00619">
    <property type="reaction ID" value="UER00675"/>
</dbReference>
<feature type="domain" description="VOC" evidence="16">
    <location>
        <begin position="8"/>
        <end position="133"/>
    </location>
</feature>
<sequence>MSSKIKFHLDHTMIRVINLEKSLDFYVRIMGMKILRKNEYPDGRFTNVFIGYGPENITTTIEITNNWDTEKPYDKGEAYGHIAFNVENVSAAMEYLEAEGVTIKSPAKPMNHGTRMLGFVFDPDGYIIELNEPLNS</sequence>
<dbReference type="InterPro" id="IPR004361">
    <property type="entry name" value="Glyoxalase_1"/>
</dbReference>
<comment type="pathway">
    <text evidence="2">Secondary metabolite metabolism; methylglyoxal degradation; (R)-lactate from methylglyoxal: step 1/2.</text>
</comment>
<dbReference type="Gene3D" id="3.10.180.10">
    <property type="entry name" value="2,3-Dihydroxybiphenyl 1,2-Dioxygenase, domain 1"/>
    <property type="match status" value="1"/>
</dbReference>
<evidence type="ECO:0000256" key="8">
    <source>
        <dbReference type="ARBA" id="ARBA00030291"/>
    </source>
</evidence>
<feature type="binding site" evidence="15">
    <location>
        <position position="129"/>
    </location>
    <ligand>
        <name>Zn(2+)</name>
        <dbReference type="ChEBI" id="CHEBI:29105"/>
        <note>ligand shared between dimeric partners</note>
    </ligand>
</feature>
<evidence type="ECO:0000256" key="1">
    <source>
        <dbReference type="ARBA" id="ARBA00001967"/>
    </source>
</evidence>
<dbReference type="SUPFAM" id="SSF54593">
    <property type="entry name" value="Glyoxalase/Bleomycin resistance protein/Dihydroxybiphenyl dioxygenase"/>
    <property type="match status" value="1"/>
</dbReference>
<evidence type="ECO:0000256" key="6">
    <source>
        <dbReference type="ARBA" id="ARBA00022723"/>
    </source>
</evidence>
<comment type="catalytic activity">
    <reaction evidence="13">
        <text>(R)-S-lactoylglutathione = methylglyoxal + glutathione</text>
        <dbReference type="Rhea" id="RHEA:19069"/>
        <dbReference type="ChEBI" id="CHEBI:17158"/>
        <dbReference type="ChEBI" id="CHEBI:57474"/>
        <dbReference type="ChEBI" id="CHEBI:57925"/>
        <dbReference type="EC" id="4.4.1.5"/>
    </reaction>
</comment>
<evidence type="ECO:0000256" key="3">
    <source>
        <dbReference type="ARBA" id="ARBA00010363"/>
    </source>
</evidence>
<dbReference type="NCBIfam" id="TIGR00068">
    <property type="entry name" value="glyox_I"/>
    <property type="match status" value="1"/>
</dbReference>
<evidence type="ECO:0000313" key="17">
    <source>
        <dbReference type="EMBL" id="BBB26947.1"/>
    </source>
</evidence>
<dbReference type="PANTHER" id="PTHR46036:SF5">
    <property type="entry name" value="LACTOYLGLUTATHIONE LYASE"/>
    <property type="match status" value="1"/>
</dbReference>
<dbReference type="KEGG" id="ajp:AMJAP_2357"/>
<evidence type="ECO:0000256" key="11">
    <source>
        <dbReference type="ARBA" id="ARBA00032460"/>
    </source>
</evidence>
<dbReference type="Pfam" id="PF00903">
    <property type="entry name" value="Glyoxalase"/>
    <property type="match status" value="1"/>
</dbReference>
<evidence type="ECO:0000259" key="16">
    <source>
        <dbReference type="PROSITE" id="PS51819"/>
    </source>
</evidence>
<dbReference type="PROSITE" id="PS51819">
    <property type="entry name" value="VOC"/>
    <property type="match status" value="1"/>
</dbReference>
<dbReference type="OrthoDB" id="9789841at2"/>
<dbReference type="RefSeq" id="WP_026339955.1">
    <property type="nucleotide sequence ID" value="NZ_AP014545.1"/>
</dbReference>
<keyword evidence="18" id="KW-1185">Reference proteome</keyword>
<name>A0A7R6PBH1_9GAMM</name>
<evidence type="ECO:0000256" key="9">
    <source>
        <dbReference type="ARBA" id="ARBA00030537"/>
    </source>
</evidence>
<keyword evidence="7 17" id="KW-0456">Lyase</keyword>
<dbReference type="PROSITE" id="PS00934">
    <property type="entry name" value="GLYOXALASE_I_1"/>
    <property type="match status" value="1"/>
</dbReference>
<keyword evidence="6 15" id="KW-0479">Metal-binding</keyword>
<dbReference type="GO" id="GO:0046872">
    <property type="term" value="F:metal ion binding"/>
    <property type="evidence" value="ECO:0007669"/>
    <property type="project" value="UniProtKB-KW"/>
</dbReference>
<organism evidence="17 18">
    <name type="scientific">Amphritea japonica ATCC BAA-1530</name>
    <dbReference type="NCBI Taxonomy" id="1278309"/>
    <lineage>
        <taxon>Bacteria</taxon>
        <taxon>Pseudomonadati</taxon>
        <taxon>Pseudomonadota</taxon>
        <taxon>Gammaproteobacteria</taxon>
        <taxon>Oceanospirillales</taxon>
        <taxon>Oceanospirillaceae</taxon>
        <taxon>Amphritea</taxon>
    </lineage>
</organism>
<dbReference type="InterPro" id="IPR004360">
    <property type="entry name" value="Glyas_Fos-R_dOase_dom"/>
</dbReference>
<dbReference type="InterPro" id="IPR029068">
    <property type="entry name" value="Glyas_Bleomycin-R_OHBP_Dase"/>
</dbReference>